<name>A0A0F4VM64_9HYPH</name>
<organism evidence="1 2">
    <name type="scientific">Candidatus Liberibacter solanacearum</name>
    <dbReference type="NCBI Taxonomy" id="556287"/>
    <lineage>
        <taxon>Bacteria</taxon>
        <taxon>Pseudomonadati</taxon>
        <taxon>Pseudomonadota</taxon>
        <taxon>Alphaproteobacteria</taxon>
        <taxon>Hyphomicrobiales</taxon>
        <taxon>Rhizobiaceae</taxon>
        <taxon>Liberibacter</taxon>
    </lineage>
</organism>
<dbReference type="AlphaFoldDB" id="A0A0F4VM64"/>
<proteinExistence type="predicted"/>
<protein>
    <submittedName>
        <fullName evidence="1">Uncharacterized protein</fullName>
    </submittedName>
</protein>
<accession>A0A0F4VM64</accession>
<sequence length="85" mass="9365">MILCIGSGLIPAILLKNLQFPYQTPLSSPQWGKEGNIIVLFGNGTEKIPTLPTVSIELLFNLMLGFLRQYGSINYAKSIAHTVLF</sequence>
<keyword evidence="2" id="KW-1185">Reference proteome</keyword>
<evidence type="ECO:0000313" key="2">
    <source>
        <dbReference type="Proteomes" id="UP000033731"/>
    </source>
</evidence>
<comment type="caution">
    <text evidence="1">The sequence shown here is derived from an EMBL/GenBank/DDBJ whole genome shotgun (WGS) entry which is preliminary data.</text>
</comment>
<dbReference type="EMBL" id="JMTK01000001">
    <property type="protein sequence ID" value="KJZ82484.1"/>
    <property type="molecule type" value="Genomic_DNA"/>
</dbReference>
<gene>
    <name evidence="1" type="ORF">DJ66_0091</name>
</gene>
<reference evidence="1 2" key="1">
    <citation type="journal article" date="2015" name="Phytopathology">
        <title>Genomes of Candidatus Liberibacter solanacearum haplotype A from New Zealand and the USA suggest significant genome plasticity in the species.</title>
        <authorList>
            <person name="Thompson S.M."/>
            <person name="Johnson C.P."/>
            <person name="Lu A.Y."/>
            <person name="Frampton R.A."/>
            <person name="Sullivan K.L."/>
            <person name="Fiers M.W."/>
            <person name="Crowhurst R.N."/>
            <person name="Pitman A.R."/>
            <person name="Scott I."/>
            <person name="Gudmestad N.C."/>
            <person name="Smith G.R."/>
        </authorList>
    </citation>
    <scope>NUCLEOTIDE SEQUENCE [LARGE SCALE GENOMIC DNA]</scope>
    <source>
        <strain evidence="1 2">LsoNZ1</strain>
    </source>
</reference>
<evidence type="ECO:0000313" key="1">
    <source>
        <dbReference type="EMBL" id="KJZ82484.1"/>
    </source>
</evidence>
<dbReference type="Proteomes" id="UP000033731">
    <property type="component" value="Unassembled WGS sequence"/>
</dbReference>
<dbReference type="PATRIC" id="fig|556287.9.peg.90"/>